<evidence type="ECO:0000256" key="7">
    <source>
        <dbReference type="ARBA" id="ARBA00022989"/>
    </source>
</evidence>
<name>A0A814R1P2_9BILA</name>
<dbReference type="Proteomes" id="UP000663845">
    <property type="component" value="Unassembled WGS sequence"/>
</dbReference>
<keyword evidence="4 10" id="KW-0812">Transmembrane</keyword>
<dbReference type="Pfam" id="PF14432">
    <property type="entry name" value="DYW_deaminase"/>
    <property type="match status" value="1"/>
</dbReference>
<dbReference type="SUPFAM" id="SSF103506">
    <property type="entry name" value="Mitochondrial carrier"/>
    <property type="match status" value="1"/>
</dbReference>
<proteinExistence type="inferred from homology"/>
<keyword evidence="5" id="KW-0677">Repeat</keyword>
<evidence type="ECO:0000256" key="4">
    <source>
        <dbReference type="ARBA" id="ARBA00022692"/>
    </source>
</evidence>
<evidence type="ECO:0000256" key="2">
    <source>
        <dbReference type="ARBA" id="ARBA00006375"/>
    </source>
</evidence>
<evidence type="ECO:0000313" key="14">
    <source>
        <dbReference type="Proteomes" id="UP000663845"/>
    </source>
</evidence>
<evidence type="ECO:0000256" key="8">
    <source>
        <dbReference type="ARBA" id="ARBA00023128"/>
    </source>
</evidence>
<gene>
    <name evidence="13" type="ORF">JYZ213_LOCUS22822</name>
</gene>
<evidence type="ECO:0000256" key="9">
    <source>
        <dbReference type="ARBA" id="ARBA00023136"/>
    </source>
</evidence>
<dbReference type="GO" id="GO:0005315">
    <property type="term" value="F:phosphate transmembrane transporter activity"/>
    <property type="evidence" value="ECO:0007669"/>
    <property type="project" value="InterPro"/>
</dbReference>
<feature type="domain" description="DYW" evidence="12">
    <location>
        <begin position="211"/>
        <end position="304"/>
    </location>
</feature>
<dbReference type="Gene3D" id="1.50.40.10">
    <property type="entry name" value="Mitochondrial carrier domain"/>
    <property type="match status" value="1"/>
</dbReference>
<dbReference type="InterPro" id="IPR044677">
    <property type="entry name" value="SLC25A3/Pic2/Mir1-like"/>
</dbReference>
<dbReference type="PANTHER" id="PTHR45671">
    <property type="entry name" value="SOLUTE CARRIER FAMILY 25 (MITOCHONDRIAL CARRIER PHOSPHATE CARRIER), MEMBER 3, LIKE-RELATED-RELATED"/>
    <property type="match status" value="1"/>
</dbReference>
<feature type="repeat" description="Solcar" evidence="10">
    <location>
        <begin position="25"/>
        <end position="109"/>
    </location>
</feature>
<evidence type="ECO:0000256" key="10">
    <source>
        <dbReference type="PROSITE-ProRule" id="PRU00282"/>
    </source>
</evidence>
<evidence type="ECO:0000256" key="6">
    <source>
        <dbReference type="ARBA" id="ARBA00022792"/>
    </source>
</evidence>
<dbReference type="GO" id="GO:1990547">
    <property type="term" value="P:mitochondrial phosphate ion transmembrane transport"/>
    <property type="evidence" value="ECO:0007669"/>
    <property type="project" value="InterPro"/>
</dbReference>
<sequence length="305" mass="34829">MPDRKLIENPIWNARTVGIVPHDNIYYSKCLMGGALACGLTHLGITPLDVVKCNMQVNPTKYTHLISGLRRITAEESFRAIWKGWAPTLLGYIPQGALKYGLYEVFKDLYSNMAGEKYAQQYKGWIWCAGAASAEFLADIALCPMEMIKVKVQTSLPGTFPTALTPAIINMNMNRNVTRFPYGSIVPLWSRQIPYTVAKFYTFEKKLIEHGYKHDESWITRELDENETTQSVLCGHSERLAIAFNLIQQPIPDRIQIVKNLRICGDCHLVIKLIAQIYQRLIVVRDVNRIHHFYLNGNCSCQDRF</sequence>
<dbReference type="InterPro" id="IPR018108">
    <property type="entry name" value="MCP_transmembrane"/>
</dbReference>
<comment type="similarity">
    <text evidence="2 11">Belongs to the mitochondrial carrier (TC 2.A.29) family.</text>
</comment>
<evidence type="ECO:0000313" key="13">
    <source>
        <dbReference type="EMBL" id="CAF1127346.1"/>
    </source>
</evidence>
<evidence type="ECO:0000259" key="12">
    <source>
        <dbReference type="Pfam" id="PF14432"/>
    </source>
</evidence>
<organism evidence="13 14">
    <name type="scientific">Adineta steineri</name>
    <dbReference type="NCBI Taxonomy" id="433720"/>
    <lineage>
        <taxon>Eukaryota</taxon>
        <taxon>Metazoa</taxon>
        <taxon>Spiralia</taxon>
        <taxon>Gnathifera</taxon>
        <taxon>Rotifera</taxon>
        <taxon>Eurotatoria</taxon>
        <taxon>Bdelloidea</taxon>
        <taxon>Adinetida</taxon>
        <taxon>Adinetidae</taxon>
        <taxon>Adineta</taxon>
    </lineage>
</organism>
<dbReference type="InterPro" id="IPR032867">
    <property type="entry name" value="DYW_dom"/>
</dbReference>
<keyword evidence="3 11" id="KW-0813">Transport</keyword>
<keyword evidence="8" id="KW-0496">Mitochondrion</keyword>
<dbReference type="InterPro" id="IPR023395">
    <property type="entry name" value="MCP_dom_sf"/>
</dbReference>
<protein>
    <recommendedName>
        <fullName evidence="12">DYW domain-containing protein</fullName>
    </recommendedName>
</protein>
<dbReference type="Pfam" id="PF00153">
    <property type="entry name" value="Mito_carr"/>
    <property type="match status" value="1"/>
</dbReference>
<comment type="caution">
    <text evidence="13">The sequence shown here is derived from an EMBL/GenBank/DDBJ whole genome shotgun (WGS) entry which is preliminary data.</text>
</comment>
<dbReference type="EMBL" id="CAJNOG010000263">
    <property type="protein sequence ID" value="CAF1127346.1"/>
    <property type="molecule type" value="Genomic_DNA"/>
</dbReference>
<keyword evidence="7" id="KW-1133">Transmembrane helix</keyword>
<dbReference type="PANTHER" id="PTHR45671:SF10">
    <property type="entry name" value="SOLUTE CARRIER FAMILY 25 MEMBER 3"/>
    <property type="match status" value="1"/>
</dbReference>
<reference evidence="13" key="1">
    <citation type="submission" date="2021-02" db="EMBL/GenBank/DDBJ databases">
        <authorList>
            <person name="Nowell W R."/>
        </authorList>
    </citation>
    <scope>NUCLEOTIDE SEQUENCE</scope>
</reference>
<evidence type="ECO:0000256" key="3">
    <source>
        <dbReference type="ARBA" id="ARBA00022448"/>
    </source>
</evidence>
<dbReference type="GO" id="GO:0008270">
    <property type="term" value="F:zinc ion binding"/>
    <property type="evidence" value="ECO:0007669"/>
    <property type="project" value="InterPro"/>
</dbReference>
<dbReference type="GO" id="GO:0005743">
    <property type="term" value="C:mitochondrial inner membrane"/>
    <property type="evidence" value="ECO:0007669"/>
    <property type="project" value="UniProtKB-SubCell"/>
</dbReference>
<evidence type="ECO:0000256" key="11">
    <source>
        <dbReference type="RuleBase" id="RU000488"/>
    </source>
</evidence>
<keyword evidence="9 10" id="KW-0472">Membrane</keyword>
<dbReference type="AlphaFoldDB" id="A0A814R1P2"/>
<comment type="subcellular location">
    <subcellularLocation>
        <location evidence="1">Mitochondrion inner membrane</location>
        <topology evidence="1">Multi-pass membrane protein</topology>
    </subcellularLocation>
</comment>
<dbReference type="PROSITE" id="PS50920">
    <property type="entry name" value="SOLCAR"/>
    <property type="match status" value="1"/>
</dbReference>
<evidence type="ECO:0000256" key="5">
    <source>
        <dbReference type="ARBA" id="ARBA00022737"/>
    </source>
</evidence>
<accession>A0A814R1P2</accession>
<keyword evidence="6" id="KW-0999">Mitochondrion inner membrane</keyword>
<evidence type="ECO:0000256" key="1">
    <source>
        <dbReference type="ARBA" id="ARBA00004448"/>
    </source>
</evidence>